<dbReference type="BioCyc" id="TSAC1094508:GLMA-2437-MONOMER"/>
<dbReference type="KEGG" id="tsh:Tsac_2407"/>
<evidence type="ECO:0000313" key="2">
    <source>
        <dbReference type="Proteomes" id="UP000006178"/>
    </source>
</evidence>
<dbReference type="STRING" id="1094508.Tsac_2407"/>
<dbReference type="RefSeq" id="WP_014759241.1">
    <property type="nucleotide sequence ID" value="NC_017992.1"/>
</dbReference>
<sequence length="178" mass="22050">MDDEQLLCKWLPPLVQLSEFDGNWDNYDNFLYEIFKKDFIESRPIFKFKEVRIRKYPMVANKEQAYFHVTSVDSSKTSNDLNDRIPDLRRCERIAWIRKIIENYNCRENCNGCNKIKYWPEPYKKYKRWHFLFENFRFLVVLEERENYNLLISAFYIEHEHTLQKKIKQYEKYKTEDA</sequence>
<keyword evidence="2" id="KW-1185">Reference proteome</keyword>
<dbReference type="AlphaFoldDB" id="I3VY10"/>
<dbReference type="EMBL" id="CP003184">
    <property type="protein sequence ID" value="AFK87405.1"/>
    <property type="molecule type" value="Genomic_DNA"/>
</dbReference>
<dbReference type="Proteomes" id="UP000006178">
    <property type="component" value="Chromosome"/>
</dbReference>
<dbReference type="eggNOG" id="ENOG5032W2H">
    <property type="taxonomic scope" value="Bacteria"/>
</dbReference>
<reference evidence="1 2" key="1">
    <citation type="journal article" date="2014" name="Appl. Environ. Microbiol.">
        <title>Profile of Secreted Hydrolases, Associated Proteins, and SlpA in Thermoanaerobacterium saccharolyticum during the Degradation of Hemicellulose.</title>
        <authorList>
            <person name="Currie D.H."/>
            <person name="Guss A.M."/>
            <person name="Herring C.D."/>
            <person name="Giannone R.J."/>
            <person name="Johnson C.M."/>
            <person name="Lankford P.K."/>
            <person name="Brown S.D."/>
            <person name="Hettich R.L."/>
            <person name="Lynd L.R."/>
        </authorList>
    </citation>
    <scope>NUCLEOTIDE SEQUENCE [LARGE SCALE GENOMIC DNA]</scope>
    <source>
        <strain evidence="2">DSM 8691 / JW/SL-YS485</strain>
    </source>
</reference>
<protein>
    <submittedName>
        <fullName evidence="1">Phage P1-related protein</fullName>
    </submittedName>
</protein>
<evidence type="ECO:0000313" key="1">
    <source>
        <dbReference type="EMBL" id="AFK87405.1"/>
    </source>
</evidence>
<organism evidence="1 2">
    <name type="scientific">Thermoanaerobacterium saccharolyticum (strain DSM 8691 / JW/SL-YS485)</name>
    <dbReference type="NCBI Taxonomy" id="1094508"/>
    <lineage>
        <taxon>Bacteria</taxon>
        <taxon>Bacillati</taxon>
        <taxon>Bacillota</taxon>
        <taxon>Clostridia</taxon>
        <taxon>Thermoanaerobacterales</taxon>
        <taxon>Thermoanaerobacteraceae</taxon>
        <taxon>Thermoanaerobacterium</taxon>
    </lineage>
</organism>
<proteinExistence type="predicted"/>
<gene>
    <name evidence="1" type="ordered locus">Tsac_2407</name>
</gene>
<name>I3VY10_THESW</name>
<accession>I3VY10</accession>
<dbReference type="PATRIC" id="fig|1094508.3.peg.2441"/>